<protein>
    <submittedName>
        <fullName evidence="3">YciI-like protein</fullName>
    </submittedName>
</protein>
<dbReference type="Gene3D" id="3.30.70.1060">
    <property type="entry name" value="Dimeric alpha+beta barrel"/>
    <property type="match status" value="1"/>
</dbReference>
<dbReference type="SUPFAM" id="SSF54909">
    <property type="entry name" value="Dimeric alpha+beta barrel"/>
    <property type="match status" value="1"/>
</dbReference>
<dbReference type="Pfam" id="PF03795">
    <property type="entry name" value="YCII"/>
    <property type="match status" value="1"/>
</dbReference>
<dbReference type="EMBL" id="FXXP01000001">
    <property type="protein sequence ID" value="SMX26636.1"/>
    <property type="molecule type" value="Genomic_DNA"/>
</dbReference>
<feature type="domain" description="YCII-related" evidence="2">
    <location>
        <begin position="3"/>
        <end position="88"/>
    </location>
</feature>
<dbReference type="InterPro" id="IPR011008">
    <property type="entry name" value="Dimeric_a/b-barrel"/>
</dbReference>
<sequence length="99" mass="11127">MTRWAVIFKDHPDMMAIRADKSRRDAHVAYVKAHPELLIGGGLRPDAGADFCGALWIVELDSKAKVEVLISADPFYVPELRNYEIFAWGKILEDQSAVL</sequence>
<comment type="similarity">
    <text evidence="1">Belongs to the YciI family.</text>
</comment>
<organism evidence="3 4">
    <name type="scientific">Pelagimonas phthalicica</name>
    <dbReference type="NCBI Taxonomy" id="1037362"/>
    <lineage>
        <taxon>Bacteria</taxon>
        <taxon>Pseudomonadati</taxon>
        <taxon>Pseudomonadota</taxon>
        <taxon>Alphaproteobacteria</taxon>
        <taxon>Rhodobacterales</taxon>
        <taxon>Roseobacteraceae</taxon>
        <taxon>Pelagimonas</taxon>
    </lineage>
</organism>
<keyword evidence="4" id="KW-1185">Reference proteome</keyword>
<reference evidence="4" key="1">
    <citation type="submission" date="2017-05" db="EMBL/GenBank/DDBJ databases">
        <authorList>
            <person name="Rodrigo-Torres L."/>
            <person name="Arahal R. D."/>
            <person name="Lucena T."/>
        </authorList>
    </citation>
    <scope>NUCLEOTIDE SEQUENCE [LARGE SCALE GENOMIC DNA]</scope>
    <source>
        <strain evidence="4">CECT 8649</strain>
    </source>
</reference>
<dbReference type="RefSeq" id="WP_099242608.1">
    <property type="nucleotide sequence ID" value="NZ_FXXP01000001.1"/>
</dbReference>
<evidence type="ECO:0000256" key="1">
    <source>
        <dbReference type="ARBA" id="ARBA00007689"/>
    </source>
</evidence>
<dbReference type="OrthoDB" id="7708313at2"/>
<gene>
    <name evidence="3" type="ORF">TRP8649_00721</name>
</gene>
<name>A0A238J9T0_9RHOB</name>
<evidence type="ECO:0000313" key="3">
    <source>
        <dbReference type="EMBL" id="SMX26636.1"/>
    </source>
</evidence>
<dbReference type="InterPro" id="IPR005545">
    <property type="entry name" value="YCII"/>
</dbReference>
<proteinExistence type="inferred from homology"/>
<accession>A0A238J9T0</accession>
<dbReference type="Proteomes" id="UP000225972">
    <property type="component" value="Unassembled WGS sequence"/>
</dbReference>
<evidence type="ECO:0000259" key="2">
    <source>
        <dbReference type="Pfam" id="PF03795"/>
    </source>
</evidence>
<dbReference type="AlphaFoldDB" id="A0A238J9T0"/>
<evidence type="ECO:0000313" key="4">
    <source>
        <dbReference type="Proteomes" id="UP000225972"/>
    </source>
</evidence>